<dbReference type="GO" id="GO:0022857">
    <property type="term" value="F:transmembrane transporter activity"/>
    <property type="evidence" value="ECO:0007669"/>
    <property type="project" value="UniProtKB-UniRule"/>
</dbReference>
<organism evidence="7 8">
    <name type="scientific">Pycnococcus provasolii</name>
    <dbReference type="NCBI Taxonomy" id="41880"/>
    <lineage>
        <taxon>Eukaryota</taxon>
        <taxon>Viridiplantae</taxon>
        <taxon>Chlorophyta</taxon>
        <taxon>Pseudoscourfieldiophyceae</taxon>
        <taxon>Pseudoscourfieldiales</taxon>
        <taxon>Pycnococcaceae</taxon>
        <taxon>Pycnococcus</taxon>
    </lineage>
</organism>
<dbReference type="GO" id="GO:0005886">
    <property type="term" value="C:plasma membrane"/>
    <property type="evidence" value="ECO:0007669"/>
    <property type="project" value="UniProtKB-SubCell"/>
</dbReference>
<evidence type="ECO:0000256" key="3">
    <source>
        <dbReference type="ARBA" id="ARBA00022692"/>
    </source>
</evidence>
<reference evidence="7" key="1">
    <citation type="submission" date="2020-10" db="EMBL/GenBank/DDBJ databases">
        <title>Unveiling of a novel bifunctional photoreceptor, Dualchrome1, isolated from a cosmopolitan green alga.</title>
        <authorList>
            <person name="Suzuki S."/>
            <person name="Kawachi M."/>
        </authorList>
    </citation>
    <scope>NUCLEOTIDE SEQUENCE</scope>
    <source>
        <strain evidence="7">NIES 2893</strain>
    </source>
</reference>
<dbReference type="PANTHER" id="PTHR12385:SF98">
    <property type="entry name" value="CHOLINE TRANSPORTER-LIKE PROTEIN"/>
    <property type="match status" value="1"/>
</dbReference>
<comment type="function">
    <text evidence="6">Choline transporter.</text>
</comment>
<keyword evidence="3 6" id="KW-0812">Transmembrane</keyword>
<dbReference type="PANTHER" id="PTHR12385">
    <property type="entry name" value="CHOLINE TRANSPORTER-LIKE (SLC FAMILY 44)"/>
    <property type="match status" value="1"/>
</dbReference>
<name>A0A830HNV7_9CHLO</name>
<comment type="caution">
    <text evidence="6">Lacks conserved residue(s) required for the propagation of feature annotation.</text>
</comment>
<feature type="transmembrane region" description="Helical" evidence="6">
    <location>
        <begin position="314"/>
        <end position="332"/>
    </location>
</feature>
<comment type="similarity">
    <text evidence="2 6">Belongs to the CTL (choline transporter-like) family.</text>
</comment>
<dbReference type="OrthoDB" id="420519at2759"/>
<accession>A0A830HNV7</accession>
<dbReference type="InterPro" id="IPR007603">
    <property type="entry name" value="Choline_transptr-like"/>
</dbReference>
<dbReference type="EMBL" id="BNJQ01000014">
    <property type="protein sequence ID" value="GHP06759.1"/>
    <property type="molecule type" value="Genomic_DNA"/>
</dbReference>
<proteinExistence type="inferred from homology"/>
<evidence type="ECO:0000256" key="4">
    <source>
        <dbReference type="ARBA" id="ARBA00022989"/>
    </source>
</evidence>
<dbReference type="Pfam" id="PF04515">
    <property type="entry name" value="Choline_transpo"/>
    <property type="match status" value="1"/>
</dbReference>
<evidence type="ECO:0000256" key="1">
    <source>
        <dbReference type="ARBA" id="ARBA00004141"/>
    </source>
</evidence>
<evidence type="ECO:0000313" key="8">
    <source>
        <dbReference type="Proteomes" id="UP000660262"/>
    </source>
</evidence>
<dbReference type="Proteomes" id="UP000660262">
    <property type="component" value="Unassembled WGS sequence"/>
</dbReference>
<keyword evidence="8" id="KW-1185">Reference proteome</keyword>
<feature type="transmembrane region" description="Helical" evidence="6">
    <location>
        <begin position="203"/>
        <end position="223"/>
    </location>
</feature>
<evidence type="ECO:0000256" key="5">
    <source>
        <dbReference type="ARBA" id="ARBA00023136"/>
    </source>
</evidence>
<comment type="subcellular location">
    <subcellularLocation>
        <location evidence="6">Cell membrane</location>
        <topology evidence="6">Multi-pass membrane protein</topology>
    </subcellularLocation>
    <subcellularLocation>
        <location evidence="1">Membrane</location>
        <topology evidence="1">Multi-pass membrane protein</topology>
    </subcellularLocation>
</comment>
<keyword evidence="5 6" id="KW-0472">Membrane</keyword>
<comment type="caution">
    <text evidence="7">The sequence shown here is derived from an EMBL/GenBank/DDBJ whole genome shotgun (WGS) entry which is preliminary data.</text>
</comment>
<evidence type="ECO:0000256" key="2">
    <source>
        <dbReference type="ARBA" id="ARBA00007168"/>
    </source>
</evidence>
<protein>
    <recommendedName>
        <fullName evidence="6">Choline transporter-like protein</fullName>
    </recommendedName>
</protein>
<evidence type="ECO:0000256" key="6">
    <source>
        <dbReference type="RuleBase" id="RU368066"/>
    </source>
</evidence>
<sequence>MGYASGAGLGAGAAAPATPLRMLFALCHGMDRREGSQSCNRMLFALLGGAGAALGAGAVAGGSSAGGAPTSPPKPAVSDAPTNFYAEMPEWVRAEKHLNHYKMLFSSPPSPFTVLFATSFANEVRLFVVASITGTWFATGGEQASSDVAGSWWLARDAATEEALSRAVGPQRGTVVFAAIIVAIVERAKQAGKSKSNNGGKKGGGSIVALVFYVVMQILLYVASEVIQYITRAATVLAAISGESLITSGRAAMRILRQTPLKEVIIVWGVPGTVLGIISMGIAIATSLLCAITVASTGFAASAVGVGDADTATIIGAVLGFIIGLIVASMVLDLQTSLLVNASETLFLLYRLSDASGFSLPPQMGGGGAEAGEPDELRKPLLGMHKAPHMSTLREVIRHVQT</sequence>
<gene>
    <name evidence="7" type="ORF">PPROV_000550300</name>
</gene>
<dbReference type="AlphaFoldDB" id="A0A830HNV7"/>
<keyword evidence="4 6" id="KW-1133">Transmembrane helix</keyword>
<feature type="transmembrane region" description="Helical" evidence="6">
    <location>
        <begin position="265"/>
        <end position="294"/>
    </location>
</feature>
<evidence type="ECO:0000313" key="7">
    <source>
        <dbReference type="EMBL" id="GHP06759.1"/>
    </source>
</evidence>